<evidence type="ECO:0000313" key="1">
    <source>
        <dbReference type="EnsemblPlants" id="Solyc08g029240.3.1"/>
    </source>
</evidence>
<dbReference type="Gramene" id="Solyc08g029240.3.1">
    <property type="protein sequence ID" value="Solyc08g029240.3.1"/>
    <property type="gene ID" value="Solyc08g029240.3"/>
</dbReference>
<dbReference type="EnsemblPlants" id="Solyc08g029240.3.1">
    <property type="protein sequence ID" value="Solyc08g029240.3.1"/>
    <property type="gene ID" value="Solyc08g029240.3"/>
</dbReference>
<name>A0A3Q7HN00_SOLLC</name>
<dbReference type="Proteomes" id="UP000004994">
    <property type="component" value="Chromosome 8"/>
</dbReference>
<dbReference type="InParanoid" id="A0A3Q7HN00"/>
<organism evidence="1">
    <name type="scientific">Solanum lycopersicum</name>
    <name type="common">Tomato</name>
    <name type="synonym">Lycopersicon esculentum</name>
    <dbReference type="NCBI Taxonomy" id="4081"/>
    <lineage>
        <taxon>Eukaryota</taxon>
        <taxon>Viridiplantae</taxon>
        <taxon>Streptophyta</taxon>
        <taxon>Embryophyta</taxon>
        <taxon>Tracheophyta</taxon>
        <taxon>Spermatophyta</taxon>
        <taxon>Magnoliopsida</taxon>
        <taxon>eudicotyledons</taxon>
        <taxon>Gunneridae</taxon>
        <taxon>Pentapetalae</taxon>
        <taxon>asterids</taxon>
        <taxon>lamiids</taxon>
        <taxon>Solanales</taxon>
        <taxon>Solanaceae</taxon>
        <taxon>Solanoideae</taxon>
        <taxon>Solaneae</taxon>
        <taxon>Solanum</taxon>
        <taxon>Solanum subgen. Lycopersicon</taxon>
    </lineage>
</organism>
<protein>
    <submittedName>
        <fullName evidence="1">Uncharacterized protein</fullName>
    </submittedName>
</protein>
<evidence type="ECO:0000313" key="2">
    <source>
        <dbReference type="Proteomes" id="UP000004994"/>
    </source>
</evidence>
<sequence>MQIFSFKIADSQAYKLSFFGPIQEPFLGCKV</sequence>
<accession>A0A3Q7HN00</accession>
<dbReference type="AlphaFoldDB" id="A0A3Q7HN00"/>
<keyword evidence="2" id="KW-1185">Reference proteome</keyword>
<proteinExistence type="predicted"/>
<dbReference type="PaxDb" id="4081-Solyc08g029240.2.1"/>
<reference evidence="1" key="1">
    <citation type="journal article" date="2012" name="Nature">
        <title>The tomato genome sequence provides insights into fleshy fruit evolution.</title>
        <authorList>
            <consortium name="Tomato Genome Consortium"/>
        </authorList>
    </citation>
    <scope>NUCLEOTIDE SEQUENCE [LARGE SCALE GENOMIC DNA]</scope>
    <source>
        <strain evidence="1">cv. Heinz 1706</strain>
    </source>
</reference>
<reference evidence="1" key="2">
    <citation type="submission" date="2019-01" db="UniProtKB">
        <authorList>
            <consortium name="EnsemblPlants"/>
        </authorList>
    </citation>
    <scope>IDENTIFICATION</scope>
    <source>
        <strain evidence="1">cv. Heinz 1706</strain>
    </source>
</reference>